<proteinExistence type="predicted"/>
<dbReference type="RefSeq" id="WP_133320622.1">
    <property type="nucleotide sequence ID" value="NZ_SMTF01000002.1"/>
</dbReference>
<accession>A0A4R5U0U5</accession>
<feature type="chain" id="PRO_5020854335" evidence="1">
    <location>
        <begin position="24"/>
        <end position="150"/>
    </location>
</feature>
<protein>
    <submittedName>
        <fullName evidence="2">Uncharacterized protein</fullName>
    </submittedName>
</protein>
<evidence type="ECO:0000313" key="3">
    <source>
        <dbReference type="Proteomes" id="UP000294796"/>
    </source>
</evidence>
<sequence>MLHGHGHSIAAAVISLVLPFASAASEPPRYPPGSDVPATGSAFILPHAPQARMIDGTTTCELIAGLRARNGDVLAGGVHLFRWGQDEPFMHVATREDGLLVAHFEARPNETVIGAAYHWHPRSRRPMWMPRQRTTCRAGRVQAGALEPAT</sequence>
<feature type="signal peptide" evidence="1">
    <location>
        <begin position="1"/>
        <end position="23"/>
    </location>
</feature>
<gene>
    <name evidence="2" type="ORF">E2F46_02595</name>
</gene>
<name>A0A4R5U0U5_9GAMM</name>
<reference evidence="2 3" key="1">
    <citation type="submission" date="2019-03" db="EMBL/GenBank/DDBJ databases">
        <title>Luteimonas zhaokaii sp.nov., isolated from the rectal contents of Plateau pika in Yushu, Qinghai Province, China.</title>
        <authorList>
            <person name="Zhang G."/>
        </authorList>
    </citation>
    <scope>NUCLEOTIDE SEQUENCE [LARGE SCALE GENOMIC DNA]</scope>
    <source>
        <strain evidence="2 3">B9</strain>
    </source>
</reference>
<dbReference type="EMBL" id="SMTF01000002">
    <property type="protein sequence ID" value="TDK27122.1"/>
    <property type="molecule type" value="Genomic_DNA"/>
</dbReference>
<evidence type="ECO:0000313" key="2">
    <source>
        <dbReference type="EMBL" id="TDK27122.1"/>
    </source>
</evidence>
<organism evidence="2 3">
    <name type="scientific">Luteimonas aestuarii</name>
    <dbReference type="NCBI Taxonomy" id="453837"/>
    <lineage>
        <taxon>Bacteria</taxon>
        <taxon>Pseudomonadati</taxon>
        <taxon>Pseudomonadota</taxon>
        <taxon>Gammaproteobacteria</taxon>
        <taxon>Lysobacterales</taxon>
        <taxon>Lysobacteraceae</taxon>
        <taxon>Luteimonas</taxon>
    </lineage>
</organism>
<keyword evidence="3" id="KW-1185">Reference proteome</keyword>
<dbReference type="AlphaFoldDB" id="A0A4R5U0U5"/>
<dbReference type="Proteomes" id="UP000294796">
    <property type="component" value="Unassembled WGS sequence"/>
</dbReference>
<comment type="caution">
    <text evidence="2">The sequence shown here is derived from an EMBL/GenBank/DDBJ whole genome shotgun (WGS) entry which is preliminary data.</text>
</comment>
<keyword evidence="1" id="KW-0732">Signal</keyword>
<evidence type="ECO:0000256" key="1">
    <source>
        <dbReference type="SAM" id="SignalP"/>
    </source>
</evidence>